<dbReference type="Gene3D" id="2.60.40.10">
    <property type="entry name" value="Immunoglobulins"/>
    <property type="match status" value="2"/>
</dbReference>
<dbReference type="InterPro" id="IPR036179">
    <property type="entry name" value="Ig-like_dom_sf"/>
</dbReference>
<dbReference type="InterPro" id="IPR035986">
    <property type="entry name" value="PKD_dom_sf"/>
</dbReference>
<sequence length="391" mass="40365">MKFSLGSTFKILFVLGVAVIASARVSAQSLGDYRSVSSANWTNVSIWQVYNGTSWTAATSYPGQLVGTNDVYIQGGYSVTISSNIPNAVNSLTVGDGSGSTDNFYIGSTSSLQTQLITIADGGLAEWISNVSFSLPSGAAFVIDPGGTLANDNPCNSAKRLIIGSTVYSTCNGGAGTDYSFDDLNDSGGSISVSASSNSPICDNETLNLYSNPSGAGSSGATYSWTATAGPVGYTFNSTDENPVVTNLSAGSYTFSVTISDGTVTNTDSVDVTVNSSPTIVLQPTDQTVALGNNGNFSVTATGADTYQWQVSTDGGSNFVSTADGSEYSGSQTSNLTVISPDPSKNGYIYRVLVSNSTNSCSPTTSDEATLTIQTGTVITNRKITFRVNQN</sequence>
<name>A0ABS3EYQ9_9FLAO</name>
<organism evidence="3 4">
    <name type="scientific">[Muricauda] lutisoli</name>
    <dbReference type="NCBI Taxonomy" id="2816035"/>
    <lineage>
        <taxon>Bacteria</taxon>
        <taxon>Pseudomonadati</taxon>
        <taxon>Bacteroidota</taxon>
        <taxon>Flavobacteriia</taxon>
        <taxon>Flavobacteriales</taxon>
        <taxon>Flavobacteriaceae</taxon>
        <taxon>Allomuricauda</taxon>
    </lineage>
</organism>
<dbReference type="InterPro" id="IPR013783">
    <property type="entry name" value="Ig-like_fold"/>
</dbReference>
<feature type="chain" id="PRO_5046857727" description="PKD domain-containing protein" evidence="1">
    <location>
        <begin position="28"/>
        <end position="391"/>
    </location>
</feature>
<dbReference type="EMBL" id="JAFLND010000003">
    <property type="protein sequence ID" value="MBO0331394.1"/>
    <property type="molecule type" value="Genomic_DNA"/>
</dbReference>
<accession>A0ABS3EYQ9</accession>
<proteinExistence type="predicted"/>
<dbReference type="Proteomes" id="UP000664163">
    <property type="component" value="Unassembled WGS sequence"/>
</dbReference>
<evidence type="ECO:0000313" key="3">
    <source>
        <dbReference type="EMBL" id="MBO0331394.1"/>
    </source>
</evidence>
<gene>
    <name evidence="3" type="ORF">J0X13_12595</name>
</gene>
<keyword evidence="4" id="KW-1185">Reference proteome</keyword>
<evidence type="ECO:0000313" key="4">
    <source>
        <dbReference type="Proteomes" id="UP000664163"/>
    </source>
</evidence>
<reference evidence="3 4" key="1">
    <citation type="submission" date="2021-03" db="EMBL/GenBank/DDBJ databases">
        <title>Muricauda sp. CAU 1631 isolated from Incheon.</title>
        <authorList>
            <person name="Kim W."/>
        </authorList>
    </citation>
    <scope>NUCLEOTIDE SEQUENCE [LARGE SCALE GENOMIC DNA]</scope>
    <source>
        <strain evidence="3 4">CAU 1631</strain>
    </source>
</reference>
<feature type="domain" description="PKD" evidence="2">
    <location>
        <begin position="214"/>
        <end position="274"/>
    </location>
</feature>
<dbReference type="Pfam" id="PF22352">
    <property type="entry name" value="K319L-like_PKD"/>
    <property type="match status" value="1"/>
</dbReference>
<dbReference type="SUPFAM" id="SSF49299">
    <property type="entry name" value="PKD domain"/>
    <property type="match status" value="1"/>
</dbReference>
<dbReference type="SUPFAM" id="SSF48726">
    <property type="entry name" value="Immunoglobulin"/>
    <property type="match status" value="1"/>
</dbReference>
<feature type="signal peptide" evidence="1">
    <location>
        <begin position="1"/>
        <end position="27"/>
    </location>
</feature>
<keyword evidence="1" id="KW-0732">Signal</keyword>
<dbReference type="RefSeq" id="WP_207071763.1">
    <property type="nucleotide sequence ID" value="NZ_JAFLND010000003.1"/>
</dbReference>
<dbReference type="InterPro" id="IPR000601">
    <property type="entry name" value="PKD_dom"/>
</dbReference>
<evidence type="ECO:0000259" key="2">
    <source>
        <dbReference type="PROSITE" id="PS50093"/>
    </source>
</evidence>
<evidence type="ECO:0000256" key="1">
    <source>
        <dbReference type="SAM" id="SignalP"/>
    </source>
</evidence>
<protein>
    <recommendedName>
        <fullName evidence="2">PKD domain-containing protein</fullName>
    </recommendedName>
</protein>
<dbReference type="PROSITE" id="PS50093">
    <property type="entry name" value="PKD"/>
    <property type="match status" value="1"/>
</dbReference>
<comment type="caution">
    <text evidence="3">The sequence shown here is derived from an EMBL/GenBank/DDBJ whole genome shotgun (WGS) entry which is preliminary data.</text>
</comment>